<proteinExistence type="predicted"/>
<gene>
    <name evidence="1" type="ORF">TTRE_0000856401</name>
</gene>
<reference evidence="1" key="2">
    <citation type="submission" date="2014-03" db="EMBL/GenBank/DDBJ databases">
        <title>The whipworm genome and dual-species transcriptomics of an intimate host-pathogen interaction.</title>
        <authorList>
            <person name="Foth B.J."/>
            <person name="Tsai I.J."/>
            <person name="Reid A.J."/>
            <person name="Bancroft A.J."/>
            <person name="Nichol S."/>
            <person name="Tracey A."/>
            <person name="Holroyd N."/>
            <person name="Cotton J.A."/>
            <person name="Stanley E.J."/>
            <person name="Zarowiecki M."/>
            <person name="Liu J.Z."/>
            <person name="Huckvale T."/>
            <person name="Cooper P.J."/>
            <person name="Grencis R.K."/>
            <person name="Berriman M."/>
        </authorList>
    </citation>
    <scope>NUCLEOTIDE SEQUENCE [LARGE SCALE GENOMIC DNA]</scope>
</reference>
<dbReference type="AlphaFoldDB" id="A0A077ZNE4"/>
<sequence length="115" mass="12845">MSELPEAVEGNDRRDKRFSGALLLNRHQNPSSVAVQHSLLAEYSVNAMRLPCSRVAVDDITPDDSGWLHWVVCLFADGLAYFERDGHLSNLLIWIPANSCPLMCEDMAANQMICL</sequence>
<accession>A0A077ZNE4</accession>
<protein>
    <submittedName>
        <fullName evidence="1">Uncharacterized protein</fullName>
    </submittedName>
</protein>
<keyword evidence="2" id="KW-1185">Reference proteome</keyword>
<name>A0A077ZNE4_TRITR</name>
<organism evidence="1 2">
    <name type="scientific">Trichuris trichiura</name>
    <name type="common">Whipworm</name>
    <name type="synonym">Trichocephalus trichiurus</name>
    <dbReference type="NCBI Taxonomy" id="36087"/>
    <lineage>
        <taxon>Eukaryota</taxon>
        <taxon>Metazoa</taxon>
        <taxon>Ecdysozoa</taxon>
        <taxon>Nematoda</taxon>
        <taxon>Enoplea</taxon>
        <taxon>Dorylaimia</taxon>
        <taxon>Trichinellida</taxon>
        <taxon>Trichuridae</taxon>
        <taxon>Trichuris</taxon>
    </lineage>
</organism>
<reference evidence="1" key="1">
    <citation type="submission" date="2014-01" db="EMBL/GenBank/DDBJ databases">
        <authorList>
            <person name="Aslett M."/>
        </authorList>
    </citation>
    <scope>NUCLEOTIDE SEQUENCE</scope>
</reference>
<evidence type="ECO:0000313" key="2">
    <source>
        <dbReference type="Proteomes" id="UP000030665"/>
    </source>
</evidence>
<evidence type="ECO:0000313" key="1">
    <source>
        <dbReference type="EMBL" id="CDW60200.1"/>
    </source>
</evidence>
<dbReference type="Proteomes" id="UP000030665">
    <property type="component" value="Unassembled WGS sequence"/>
</dbReference>
<dbReference type="EMBL" id="HG806949">
    <property type="protein sequence ID" value="CDW60200.1"/>
    <property type="molecule type" value="Genomic_DNA"/>
</dbReference>